<dbReference type="PRINTS" id="PR00469">
    <property type="entry name" value="PNDRDTASEII"/>
</dbReference>
<dbReference type="RefSeq" id="WP_106837836.1">
    <property type="nucleotide sequence ID" value="NZ_JBCNIW010000040.1"/>
</dbReference>
<dbReference type="InterPro" id="IPR023753">
    <property type="entry name" value="FAD/NAD-binding_dom"/>
</dbReference>
<organism evidence="3 4">
    <name type="scientific">Brevibacillus fortis</name>
    <dbReference type="NCBI Taxonomy" id="2126352"/>
    <lineage>
        <taxon>Bacteria</taxon>
        <taxon>Bacillati</taxon>
        <taxon>Bacillota</taxon>
        <taxon>Bacilli</taxon>
        <taxon>Bacillales</taxon>
        <taxon>Paenibacillaceae</taxon>
        <taxon>Brevibacillus</taxon>
    </lineage>
</organism>
<evidence type="ECO:0000313" key="4">
    <source>
        <dbReference type="Proteomes" id="UP000240419"/>
    </source>
</evidence>
<dbReference type="EMBL" id="PXZM01000005">
    <property type="protein sequence ID" value="PSJ99040.1"/>
    <property type="molecule type" value="Genomic_DNA"/>
</dbReference>
<evidence type="ECO:0000259" key="2">
    <source>
        <dbReference type="Pfam" id="PF07992"/>
    </source>
</evidence>
<evidence type="ECO:0000313" key="3">
    <source>
        <dbReference type="EMBL" id="PSJ99040.1"/>
    </source>
</evidence>
<dbReference type="OrthoDB" id="9802028at2"/>
<sequence length="279" mass="30729">MKYELVIIGAGISGLTAALSAWEGGVSSVLMIDYQKRRGGFTLPYWSSDEFAPERELLEKAASLPYEIHEQSTVVGFFPGANGQLHQLYVQSPMGTYSVEAKRILIASGSLEKPREAHKIPGTRPAGVMTPMMAMQLIERGYQPGRKIVLIENGRISRSTAVLLEKETSNMVTYSESDWELTSIKGLSRVEGVQLRNRMTDEINEVACDTLIFAKGRVPCTFFLKGTPIERDHHDAIIVDATGKTNLPDVYAAGSCTCLGDDDHTKSMELAKETAKHLF</sequence>
<gene>
    <name evidence="3" type="ORF">C7R93_05300</name>
</gene>
<dbReference type="InterPro" id="IPR051691">
    <property type="entry name" value="Metab_Enz_Cyan_OpOx_G3PDH"/>
</dbReference>
<feature type="domain" description="FAD/NAD(P)-binding" evidence="2">
    <location>
        <begin position="4"/>
        <end position="166"/>
    </location>
</feature>
<name>A0A2P7VIN4_9BACL</name>
<reference evidence="3 4" key="1">
    <citation type="submission" date="2018-03" db="EMBL/GenBank/DDBJ databases">
        <title>Brevisbacillus phylogenomics.</title>
        <authorList>
            <person name="Dunlap C."/>
        </authorList>
    </citation>
    <scope>NUCLEOTIDE SEQUENCE [LARGE SCALE GENOMIC DNA]</scope>
    <source>
        <strain evidence="3 4">NRRL NRS-1210</strain>
    </source>
</reference>
<evidence type="ECO:0000256" key="1">
    <source>
        <dbReference type="ARBA" id="ARBA00023002"/>
    </source>
</evidence>
<dbReference type="GO" id="GO:0016491">
    <property type="term" value="F:oxidoreductase activity"/>
    <property type="evidence" value="ECO:0007669"/>
    <property type="project" value="UniProtKB-KW"/>
</dbReference>
<keyword evidence="4" id="KW-1185">Reference proteome</keyword>
<dbReference type="PANTHER" id="PTHR42949">
    <property type="entry name" value="ANAEROBIC GLYCEROL-3-PHOSPHATE DEHYDROGENASE SUBUNIT B"/>
    <property type="match status" value="1"/>
</dbReference>
<feature type="domain" description="FAD/NAD(P)-binding" evidence="2">
    <location>
        <begin position="194"/>
        <end position="272"/>
    </location>
</feature>
<keyword evidence="1" id="KW-0560">Oxidoreductase</keyword>
<dbReference type="InterPro" id="IPR036188">
    <property type="entry name" value="FAD/NAD-bd_sf"/>
</dbReference>
<comment type="caution">
    <text evidence="3">The sequence shown here is derived from an EMBL/GenBank/DDBJ whole genome shotgun (WGS) entry which is preliminary data.</text>
</comment>
<dbReference type="SUPFAM" id="SSF51905">
    <property type="entry name" value="FAD/NAD(P)-binding domain"/>
    <property type="match status" value="1"/>
</dbReference>
<proteinExistence type="predicted"/>
<protein>
    <submittedName>
        <fullName evidence="3">Thioredoxin reductase</fullName>
    </submittedName>
</protein>
<dbReference type="PANTHER" id="PTHR42949:SF3">
    <property type="entry name" value="ANAEROBIC GLYCEROL-3-PHOSPHATE DEHYDROGENASE SUBUNIT B"/>
    <property type="match status" value="1"/>
</dbReference>
<dbReference type="AlphaFoldDB" id="A0A2P7VIN4"/>
<accession>A0A2P7VIN4</accession>
<dbReference type="Gene3D" id="3.50.50.60">
    <property type="entry name" value="FAD/NAD(P)-binding domain"/>
    <property type="match status" value="3"/>
</dbReference>
<dbReference type="Proteomes" id="UP000240419">
    <property type="component" value="Unassembled WGS sequence"/>
</dbReference>
<dbReference type="Pfam" id="PF07992">
    <property type="entry name" value="Pyr_redox_2"/>
    <property type="match status" value="2"/>
</dbReference>
<dbReference type="PRINTS" id="PR00368">
    <property type="entry name" value="FADPNR"/>
</dbReference>